<keyword evidence="3" id="KW-0251">Elongation factor</keyword>
<feature type="signal peptide" evidence="2">
    <location>
        <begin position="1"/>
        <end position="27"/>
    </location>
</feature>
<evidence type="ECO:0000313" key="3">
    <source>
        <dbReference type="EMBL" id="JAT61238.1"/>
    </source>
</evidence>
<dbReference type="PANTHER" id="PTHR31414:SF16">
    <property type="entry name" value="TRANSMEMBRANE PROTEIN"/>
    <property type="match status" value="1"/>
</dbReference>
<keyword evidence="1" id="KW-0472">Membrane</keyword>
<accession>A0A1D1Z2W9</accession>
<dbReference type="PANTHER" id="PTHR31414">
    <property type="entry name" value="TRANSMEMBRANE PROTEIN DDB_G0292058"/>
    <property type="match status" value="1"/>
</dbReference>
<feature type="chain" id="PRO_5008900670" evidence="2">
    <location>
        <begin position="28"/>
        <end position="556"/>
    </location>
</feature>
<keyword evidence="3" id="KW-0648">Protein biosynthesis</keyword>
<gene>
    <name evidence="3" type="primary">SPT6_1</name>
    <name evidence="3" type="ORF">g.57560</name>
</gene>
<organism evidence="3">
    <name type="scientific">Anthurium amnicola</name>
    <dbReference type="NCBI Taxonomy" id="1678845"/>
    <lineage>
        <taxon>Eukaryota</taxon>
        <taxon>Viridiplantae</taxon>
        <taxon>Streptophyta</taxon>
        <taxon>Embryophyta</taxon>
        <taxon>Tracheophyta</taxon>
        <taxon>Spermatophyta</taxon>
        <taxon>Magnoliopsida</taxon>
        <taxon>Liliopsida</taxon>
        <taxon>Araceae</taxon>
        <taxon>Pothoideae</taxon>
        <taxon>Potheae</taxon>
        <taxon>Anthurium</taxon>
    </lineage>
</organism>
<dbReference type="GO" id="GO:0003746">
    <property type="term" value="F:translation elongation factor activity"/>
    <property type="evidence" value="ECO:0007669"/>
    <property type="project" value="UniProtKB-KW"/>
</dbReference>
<evidence type="ECO:0000256" key="1">
    <source>
        <dbReference type="SAM" id="Phobius"/>
    </source>
</evidence>
<feature type="transmembrane region" description="Helical" evidence="1">
    <location>
        <begin position="503"/>
        <end position="525"/>
    </location>
</feature>
<evidence type="ECO:0000256" key="2">
    <source>
        <dbReference type="SAM" id="SignalP"/>
    </source>
</evidence>
<proteinExistence type="predicted"/>
<feature type="transmembrane region" description="Helical" evidence="1">
    <location>
        <begin position="106"/>
        <end position="134"/>
    </location>
</feature>
<protein>
    <submittedName>
        <fullName evidence="3">Transcription elongation factor SPT6</fullName>
    </submittedName>
</protein>
<keyword evidence="1" id="KW-1133">Transmembrane helix</keyword>
<dbReference type="EMBL" id="GDJX01006698">
    <property type="protein sequence ID" value="JAT61238.1"/>
    <property type="molecule type" value="Transcribed_RNA"/>
</dbReference>
<name>A0A1D1Z2W9_9ARAE</name>
<feature type="transmembrane region" description="Helical" evidence="1">
    <location>
        <begin position="294"/>
        <end position="317"/>
    </location>
</feature>
<dbReference type="GO" id="GO:0016020">
    <property type="term" value="C:membrane"/>
    <property type="evidence" value="ECO:0007669"/>
    <property type="project" value="TreeGrafter"/>
</dbReference>
<dbReference type="InterPro" id="IPR040283">
    <property type="entry name" value="DDB_G0292058-like"/>
</dbReference>
<feature type="transmembrane region" description="Helical" evidence="1">
    <location>
        <begin position="266"/>
        <end position="287"/>
    </location>
</feature>
<keyword evidence="1" id="KW-0812">Transmembrane</keyword>
<sequence>MELPAAGALPLLCSLLLAFSPAVGSDASVVPRAGLVVSEALVLGEENLAPWATGLLRFTPGQFEPIAPSPNARFPLTLAAKRTKRPDVLLKFKLYRGGWDITNRHYWTSVGFTGAAGFILAFLWFILFGLALLAHHCCNWSINIKDKGFSRARKICLIFLLLFTCAALVGCILLSVGQDEFHGEVLDTLNFVVNQSDFTVQILRNVTEFLSLAKTINVDQVILPSDVQGKIDKLNVDLNDAATMLSEKTTENSRKIKQIFGDVRCALIAVAAVMLVIAVVGFLLSLFRHQHAIYIFIFSGWLLVAVTFILCGVFLIVNNAISDTCLAMNEWVHNPQAETALSSILPCIDERTSNLTLRQSKEVVLQLVNVVNTAIDTIVNADPSQLNSSYYYNQSGPLMPALCSPYDSRLNDHQCEPSEVSLDNASMIWQNYTCTVSASGSCITVGRVTPNLYKQLEAAINASYALDHYTPLLLSLHDCNFVRETFDTITSHYCPRLEHNLGMVNAGLAMISSGVMLCLVLWILYANRPRREEAFVKSEVKLGADNAPAGRAGVPL</sequence>
<keyword evidence="2" id="KW-0732">Signal</keyword>
<feature type="transmembrane region" description="Helical" evidence="1">
    <location>
        <begin position="155"/>
        <end position="176"/>
    </location>
</feature>
<reference evidence="3" key="1">
    <citation type="submission" date="2015-07" db="EMBL/GenBank/DDBJ databases">
        <title>Transcriptome Assembly of Anthurium amnicola.</title>
        <authorList>
            <person name="Suzuki J."/>
        </authorList>
    </citation>
    <scope>NUCLEOTIDE SEQUENCE</scope>
</reference>
<dbReference type="AlphaFoldDB" id="A0A1D1Z2W9"/>